<accession>R0KMA5</accession>
<gene>
    <name evidence="2" type="ORF">SETTUDRAFT_167163</name>
</gene>
<dbReference type="HOGENOM" id="CLU_2856101_0_0_1"/>
<feature type="non-terminal residue" evidence="2">
    <location>
        <position position="65"/>
    </location>
</feature>
<organism evidence="2 3">
    <name type="scientific">Exserohilum turcicum (strain 28A)</name>
    <name type="common">Northern leaf blight fungus</name>
    <name type="synonym">Setosphaeria turcica</name>
    <dbReference type="NCBI Taxonomy" id="671987"/>
    <lineage>
        <taxon>Eukaryota</taxon>
        <taxon>Fungi</taxon>
        <taxon>Dikarya</taxon>
        <taxon>Ascomycota</taxon>
        <taxon>Pezizomycotina</taxon>
        <taxon>Dothideomycetes</taxon>
        <taxon>Pleosporomycetidae</taxon>
        <taxon>Pleosporales</taxon>
        <taxon>Pleosporineae</taxon>
        <taxon>Pleosporaceae</taxon>
        <taxon>Exserohilum</taxon>
    </lineage>
</organism>
<proteinExistence type="predicted"/>
<dbReference type="EMBL" id="KB908493">
    <property type="protein sequence ID" value="EOA90244.1"/>
    <property type="molecule type" value="Genomic_DNA"/>
</dbReference>
<protein>
    <submittedName>
        <fullName evidence="2">Uncharacterized protein</fullName>
    </submittedName>
</protein>
<dbReference type="RefSeq" id="XP_008022129.1">
    <property type="nucleotide sequence ID" value="XM_008023938.1"/>
</dbReference>
<feature type="region of interest" description="Disordered" evidence="1">
    <location>
        <begin position="1"/>
        <end position="26"/>
    </location>
</feature>
<dbReference type="Proteomes" id="UP000016935">
    <property type="component" value="Unassembled WGS sequence"/>
</dbReference>
<evidence type="ECO:0000256" key="1">
    <source>
        <dbReference type="SAM" id="MobiDB-lite"/>
    </source>
</evidence>
<dbReference type="GeneID" id="19400061"/>
<evidence type="ECO:0000313" key="2">
    <source>
        <dbReference type="EMBL" id="EOA90244.1"/>
    </source>
</evidence>
<keyword evidence="3" id="KW-1185">Reference proteome</keyword>
<sequence>MPPPTWHGIGPNSSAPTANSEPRPRVPVTTLVSTLPETIYDEKKEAVCDNSLVYIKVQRRLLLYL</sequence>
<feature type="compositionally biased region" description="Polar residues" evidence="1">
    <location>
        <begin position="11"/>
        <end position="20"/>
    </location>
</feature>
<dbReference type="AlphaFoldDB" id="R0KMA5"/>
<reference evidence="2 3" key="1">
    <citation type="journal article" date="2012" name="PLoS Pathog.">
        <title>Diverse lifestyles and strategies of plant pathogenesis encoded in the genomes of eighteen Dothideomycetes fungi.</title>
        <authorList>
            <person name="Ohm R.A."/>
            <person name="Feau N."/>
            <person name="Henrissat B."/>
            <person name="Schoch C.L."/>
            <person name="Horwitz B.A."/>
            <person name="Barry K.W."/>
            <person name="Condon B.J."/>
            <person name="Copeland A.C."/>
            <person name="Dhillon B."/>
            <person name="Glaser F."/>
            <person name="Hesse C.N."/>
            <person name="Kosti I."/>
            <person name="LaButti K."/>
            <person name="Lindquist E.A."/>
            <person name="Lucas S."/>
            <person name="Salamov A.A."/>
            <person name="Bradshaw R.E."/>
            <person name="Ciuffetti L."/>
            <person name="Hamelin R.C."/>
            <person name="Kema G.H.J."/>
            <person name="Lawrence C."/>
            <person name="Scott J.A."/>
            <person name="Spatafora J.W."/>
            <person name="Turgeon B.G."/>
            <person name="de Wit P.J.G.M."/>
            <person name="Zhong S."/>
            <person name="Goodwin S.B."/>
            <person name="Grigoriev I.V."/>
        </authorList>
    </citation>
    <scope>NUCLEOTIDE SEQUENCE [LARGE SCALE GENOMIC DNA]</scope>
    <source>
        <strain evidence="3">28A</strain>
    </source>
</reference>
<dbReference type="OrthoDB" id="3770722at2759"/>
<reference evidence="2 3" key="2">
    <citation type="journal article" date="2013" name="PLoS Genet.">
        <title>Comparative genome structure, secondary metabolite, and effector coding capacity across Cochliobolus pathogens.</title>
        <authorList>
            <person name="Condon B.J."/>
            <person name="Leng Y."/>
            <person name="Wu D."/>
            <person name="Bushley K.E."/>
            <person name="Ohm R.A."/>
            <person name="Otillar R."/>
            <person name="Martin J."/>
            <person name="Schackwitz W."/>
            <person name="Grimwood J."/>
            <person name="MohdZainudin N."/>
            <person name="Xue C."/>
            <person name="Wang R."/>
            <person name="Manning V.A."/>
            <person name="Dhillon B."/>
            <person name="Tu Z.J."/>
            <person name="Steffenson B.J."/>
            <person name="Salamov A."/>
            <person name="Sun H."/>
            <person name="Lowry S."/>
            <person name="LaButti K."/>
            <person name="Han J."/>
            <person name="Copeland A."/>
            <person name="Lindquist E."/>
            <person name="Barry K."/>
            <person name="Schmutz J."/>
            <person name="Baker S.E."/>
            <person name="Ciuffetti L.M."/>
            <person name="Grigoriev I.V."/>
            <person name="Zhong S."/>
            <person name="Turgeon B.G."/>
        </authorList>
    </citation>
    <scope>NUCLEOTIDE SEQUENCE [LARGE SCALE GENOMIC DNA]</scope>
    <source>
        <strain evidence="3">28A</strain>
    </source>
</reference>
<name>R0KMA5_EXST2</name>
<evidence type="ECO:0000313" key="3">
    <source>
        <dbReference type="Proteomes" id="UP000016935"/>
    </source>
</evidence>